<evidence type="ECO:0000313" key="1">
    <source>
        <dbReference type="EMBL" id="SOB58014.1"/>
    </source>
</evidence>
<dbReference type="EMBL" id="LT907975">
    <property type="protein sequence ID" value="SOB58014.1"/>
    <property type="molecule type" value="Genomic_DNA"/>
</dbReference>
<dbReference type="AlphaFoldDB" id="A0A2C8F7K5"/>
<organism evidence="1 2">
    <name type="scientific">Pseudodesulfovibrio profundus</name>
    <dbReference type="NCBI Taxonomy" id="57320"/>
    <lineage>
        <taxon>Bacteria</taxon>
        <taxon>Pseudomonadati</taxon>
        <taxon>Thermodesulfobacteriota</taxon>
        <taxon>Desulfovibrionia</taxon>
        <taxon>Desulfovibrionales</taxon>
        <taxon>Desulfovibrionaceae</taxon>
    </lineage>
</organism>
<dbReference type="InterPro" id="IPR025506">
    <property type="entry name" value="Abi_alpha"/>
</dbReference>
<dbReference type="Pfam" id="PF14337">
    <property type="entry name" value="Abi_alpha"/>
    <property type="match status" value="1"/>
</dbReference>
<dbReference type="KEGG" id="pprf:DPRO_1129"/>
<sequence length="235" mass="26274">MVDPETTKDTLETVKSVSETTSKALDVTEKLGGFIAQYVGGSLEQAMGIIEDKLKYLRWERQLRLIVRVQELAKEHDVEVVTRPIPLKMAIPLFEAASLEEEDYLQDLWAKLLLNASNAESKVNLHRSYINILEQITYLEARILKTIYDLEFSVSDGVDIATSKLPDEASIEVDFDSINPSPDSIIDPTDDVKAALANLARLRCLALPTSFNGKEIFHHANPTLLGRRFVDACSV</sequence>
<proteinExistence type="predicted"/>
<keyword evidence="2" id="KW-1185">Reference proteome</keyword>
<protein>
    <recommendedName>
        <fullName evidence="3">DUF4393 domain-containing protein</fullName>
    </recommendedName>
</protein>
<evidence type="ECO:0000313" key="2">
    <source>
        <dbReference type="Proteomes" id="UP000219215"/>
    </source>
</evidence>
<dbReference type="Proteomes" id="UP000219215">
    <property type="component" value="Chromosome DPRO"/>
</dbReference>
<name>A0A2C8F7K5_9BACT</name>
<gene>
    <name evidence="1" type="ORF">DPRO_1129</name>
</gene>
<evidence type="ECO:0008006" key="3">
    <source>
        <dbReference type="Google" id="ProtNLM"/>
    </source>
</evidence>
<dbReference type="OrthoDB" id="7301451at2"/>
<reference evidence="2" key="1">
    <citation type="submission" date="2017-09" db="EMBL/GenBank/DDBJ databases">
        <authorList>
            <person name="Regsiter A."/>
            <person name="William W."/>
        </authorList>
    </citation>
    <scope>NUCLEOTIDE SEQUENCE [LARGE SCALE GENOMIC DNA]</scope>
    <source>
        <strain evidence="2">500-1</strain>
    </source>
</reference>
<dbReference type="RefSeq" id="WP_097011167.1">
    <property type="nucleotide sequence ID" value="NZ_LT907975.1"/>
</dbReference>
<accession>A0A2C8F7K5</accession>